<evidence type="ECO:0000256" key="1">
    <source>
        <dbReference type="SAM" id="MobiDB-lite"/>
    </source>
</evidence>
<dbReference type="EMBL" id="VFNV01000001">
    <property type="protein sequence ID" value="TQK76922.1"/>
    <property type="molecule type" value="Genomic_DNA"/>
</dbReference>
<protein>
    <submittedName>
        <fullName evidence="2">Uncharacterized protein</fullName>
    </submittedName>
</protein>
<dbReference type="Proteomes" id="UP000316181">
    <property type="component" value="Unassembled WGS sequence"/>
</dbReference>
<sequence>MTALESPARRRSAIPAKRPITDEAPSSPRSVTASVLAALRAGSTEALIAADLGISVQVVRAAVRQLVALGLAQPVGGCAAGGGCPTSAGGCPAAPGAAAGPPAPLPLTCRGCPFAPASAVLRK</sequence>
<reference evidence="2 3" key="1">
    <citation type="submission" date="2019-06" db="EMBL/GenBank/DDBJ databases">
        <title>Sequencing the genomes of 1000 actinobacteria strains.</title>
        <authorList>
            <person name="Klenk H.-P."/>
        </authorList>
    </citation>
    <scope>NUCLEOTIDE SEQUENCE [LARGE SCALE GENOMIC DNA]</scope>
    <source>
        <strain evidence="2 3">DSM 10596</strain>
    </source>
</reference>
<name>A0A542SQN8_9MICO</name>
<dbReference type="RefSeq" id="WP_142112525.1">
    <property type="nucleotide sequence ID" value="NZ_BAAATB010000004.1"/>
</dbReference>
<evidence type="ECO:0000313" key="3">
    <source>
        <dbReference type="Proteomes" id="UP000316181"/>
    </source>
</evidence>
<dbReference type="AlphaFoldDB" id="A0A542SQN8"/>
<feature type="region of interest" description="Disordered" evidence="1">
    <location>
        <begin position="1"/>
        <end position="29"/>
    </location>
</feature>
<accession>A0A542SQN8</accession>
<gene>
    <name evidence="2" type="ORF">FB389_1624</name>
</gene>
<keyword evidence="3" id="KW-1185">Reference proteome</keyword>
<comment type="caution">
    <text evidence="2">The sequence shown here is derived from an EMBL/GenBank/DDBJ whole genome shotgun (WGS) entry which is preliminary data.</text>
</comment>
<organism evidence="2 3">
    <name type="scientific">Rarobacter incanus</name>
    <dbReference type="NCBI Taxonomy" id="153494"/>
    <lineage>
        <taxon>Bacteria</taxon>
        <taxon>Bacillati</taxon>
        <taxon>Actinomycetota</taxon>
        <taxon>Actinomycetes</taxon>
        <taxon>Micrococcales</taxon>
        <taxon>Rarobacteraceae</taxon>
        <taxon>Rarobacter</taxon>
    </lineage>
</organism>
<proteinExistence type="predicted"/>
<evidence type="ECO:0000313" key="2">
    <source>
        <dbReference type="EMBL" id="TQK76922.1"/>
    </source>
</evidence>